<feature type="active site" evidence="3">
    <location>
        <position position="261"/>
    </location>
</feature>
<evidence type="ECO:0000256" key="4">
    <source>
        <dbReference type="RuleBase" id="RU003345"/>
    </source>
</evidence>
<accession>A0A0U5B564</accession>
<evidence type="ECO:0000259" key="5">
    <source>
        <dbReference type="Pfam" id="PF00171"/>
    </source>
</evidence>
<dbReference type="Proteomes" id="UP000218965">
    <property type="component" value="Chromosome"/>
</dbReference>
<dbReference type="AlphaFoldDB" id="A0A0U5B564"/>
<dbReference type="RefSeq" id="WP_096420003.1">
    <property type="nucleotide sequence ID" value="NZ_AP017315.1"/>
</dbReference>
<gene>
    <name evidence="6" type="ORF">MalAC0309_0171</name>
</gene>
<dbReference type="PANTHER" id="PTHR11699">
    <property type="entry name" value="ALDEHYDE DEHYDROGENASE-RELATED"/>
    <property type="match status" value="1"/>
</dbReference>
<protein>
    <submittedName>
        <fullName evidence="6">Aldehyde dehydrogenase</fullName>
        <ecNumber evidence="6">1.2.1.3</ecNumber>
    </submittedName>
</protein>
<proteinExistence type="inferred from homology"/>
<dbReference type="InterPro" id="IPR016161">
    <property type="entry name" value="Ald_DH/histidinol_DH"/>
</dbReference>
<reference evidence="7" key="1">
    <citation type="submission" date="2015-12" db="EMBL/GenBank/DDBJ databases">
        <authorList>
            <person name="Shamseldin A."/>
            <person name="Moawad H."/>
            <person name="Abd El-Rahim W.M."/>
            <person name="Sadowsky M.J."/>
        </authorList>
    </citation>
    <scope>NUCLEOTIDE SEQUENCE [LARGE SCALE GENOMIC DNA]</scope>
    <source>
        <strain evidence="7">JAM AC0309</strain>
    </source>
</reference>
<evidence type="ECO:0000313" key="7">
    <source>
        <dbReference type="Proteomes" id="UP000218965"/>
    </source>
</evidence>
<evidence type="ECO:0000256" key="3">
    <source>
        <dbReference type="PROSITE-ProRule" id="PRU10007"/>
    </source>
</evidence>
<feature type="domain" description="Aldehyde dehydrogenase" evidence="5">
    <location>
        <begin position="29"/>
        <end position="485"/>
    </location>
</feature>
<dbReference type="Gene3D" id="3.40.309.10">
    <property type="entry name" value="Aldehyde Dehydrogenase, Chain A, domain 2"/>
    <property type="match status" value="1"/>
</dbReference>
<dbReference type="SUPFAM" id="SSF53720">
    <property type="entry name" value="ALDH-like"/>
    <property type="match status" value="1"/>
</dbReference>
<dbReference type="OrthoDB" id="6882680at2"/>
<dbReference type="Pfam" id="PF00171">
    <property type="entry name" value="Aldedh"/>
    <property type="match status" value="1"/>
</dbReference>
<dbReference type="KEGG" id="malk:MalAC0309_0171"/>
<reference evidence="6 7" key="2">
    <citation type="submission" date="2016-01" db="EMBL/GenBank/DDBJ databases">
        <title>Microcella alkaliphila JAM AC0309 whole genome shotgun sequence.</title>
        <authorList>
            <person name="Kurata A."/>
            <person name="Hirose Y."/>
            <person name="Kishimoto N."/>
            <person name="Kobayashi T."/>
        </authorList>
    </citation>
    <scope>NUCLEOTIDE SEQUENCE [LARGE SCALE GENOMIC DNA]</scope>
    <source>
        <strain evidence="6 7">JAM AC0309</strain>
    </source>
</reference>
<dbReference type="EC" id="1.2.1.3" evidence="6"/>
<dbReference type="InterPro" id="IPR029510">
    <property type="entry name" value="Ald_DH_CS_GLU"/>
</dbReference>
<dbReference type="EMBL" id="AP017315">
    <property type="protein sequence ID" value="BAU31049.1"/>
    <property type="molecule type" value="Genomic_DNA"/>
</dbReference>
<dbReference type="FunFam" id="3.40.309.10:FF:000012">
    <property type="entry name" value="Betaine aldehyde dehydrogenase"/>
    <property type="match status" value="1"/>
</dbReference>
<evidence type="ECO:0000313" key="6">
    <source>
        <dbReference type="EMBL" id="BAU31049.1"/>
    </source>
</evidence>
<organism evidence="6 7">
    <name type="scientific">Microcella alkaliphila</name>
    <dbReference type="NCBI Taxonomy" id="279828"/>
    <lineage>
        <taxon>Bacteria</taxon>
        <taxon>Bacillati</taxon>
        <taxon>Actinomycetota</taxon>
        <taxon>Actinomycetes</taxon>
        <taxon>Micrococcales</taxon>
        <taxon>Microbacteriaceae</taxon>
        <taxon>Microcella</taxon>
    </lineage>
</organism>
<dbReference type="InterPro" id="IPR016162">
    <property type="entry name" value="Ald_DH_N"/>
</dbReference>
<evidence type="ECO:0000256" key="2">
    <source>
        <dbReference type="ARBA" id="ARBA00023002"/>
    </source>
</evidence>
<dbReference type="InterPro" id="IPR016163">
    <property type="entry name" value="Ald_DH_C"/>
</dbReference>
<evidence type="ECO:0000256" key="1">
    <source>
        <dbReference type="ARBA" id="ARBA00009986"/>
    </source>
</evidence>
<sequence length="508" mass="54028">MNQAKNYTLSEIEATTLEMVIDGESVPAASGETFTRSSPAHDIEVSTLPRGDREDVDRAVTSARRALEAGWRTVSGAQRSALLQRVSELIVRDLEKLALAETLESGKPITQSRNEVRSTAELWAYSASLARHNYGDAHNGLGAETFALVVHEPIGVIGMITPWNFPLLIVSQKLPFALAAGNTAVIKPSESTSSTTVMLAELVREAGFPPGVVNVVTGNRRVGQAIVDHPGIDMLSFTGSTAVGRSLAASAGQSLKKVELELGGKNPQIISADCDWPAAVDAAVFGGYFNVGQCCNSGSRLIVHRSIADEFAAAVAERAAHVPLGDPLDSATQIGAIVSEEQFGVIQRYVSEGVAAGARLVTGGAPARSDAGRFYQPTVFADVTPDMSIAREEIFGPVLSVLPFDELSDAIRIANSTSFGLSAGIWSNDINEALIAARDLRAGTVWVNRWMDGYPEIPFGGYGESGIGRELGRQALAEFSELKTIQLQVGPRDTRWVSAPDAERKGAR</sequence>
<keyword evidence="2 4" id="KW-0560">Oxidoreductase</keyword>
<name>A0A0U5B564_9MICO</name>
<dbReference type="Gene3D" id="3.40.605.10">
    <property type="entry name" value="Aldehyde Dehydrogenase, Chain A, domain 1"/>
    <property type="match status" value="1"/>
</dbReference>
<dbReference type="PROSITE" id="PS00687">
    <property type="entry name" value="ALDEHYDE_DEHYDR_GLU"/>
    <property type="match status" value="1"/>
</dbReference>
<comment type="similarity">
    <text evidence="1 4">Belongs to the aldehyde dehydrogenase family.</text>
</comment>
<dbReference type="GO" id="GO:0004029">
    <property type="term" value="F:aldehyde dehydrogenase (NAD+) activity"/>
    <property type="evidence" value="ECO:0007669"/>
    <property type="project" value="UniProtKB-EC"/>
</dbReference>
<dbReference type="InterPro" id="IPR015590">
    <property type="entry name" value="Aldehyde_DH_dom"/>
</dbReference>
<dbReference type="FunFam" id="3.40.605.10:FF:000007">
    <property type="entry name" value="NAD/NADP-dependent betaine aldehyde dehydrogenase"/>
    <property type="match status" value="1"/>
</dbReference>